<feature type="domain" description="AAA" evidence="1">
    <location>
        <begin position="5"/>
        <end position="203"/>
    </location>
</feature>
<name>A0ABW2IGA0_9PROT</name>
<dbReference type="InterPro" id="IPR027417">
    <property type="entry name" value="P-loop_NTPase"/>
</dbReference>
<evidence type="ECO:0000313" key="2">
    <source>
        <dbReference type="EMBL" id="MFC7290028.1"/>
    </source>
</evidence>
<dbReference type="CDD" id="cd02042">
    <property type="entry name" value="ParAB_family"/>
    <property type="match status" value="1"/>
</dbReference>
<accession>A0ABW2IGA0</accession>
<dbReference type="EMBL" id="JBHTBR010000002">
    <property type="protein sequence ID" value="MFC7290028.1"/>
    <property type="molecule type" value="Genomic_DNA"/>
</dbReference>
<evidence type="ECO:0000313" key="3">
    <source>
        <dbReference type="Proteomes" id="UP001596492"/>
    </source>
</evidence>
<proteinExistence type="predicted"/>
<dbReference type="SUPFAM" id="SSF52540">
    <property type="entry name" value="P-loop containing nucleoside triphosphate hydrolases"/>
    <property type="match status" value="1"/>
</dbReference>
<comment type="caution">
    <text evidence="2">The sequence shown here is derived from an EMBL/GenBank/DDBJ whole genome shotgun (WGS) entry which is preliminary data.</text>
</comment>
<dbReference type="InterPro" id="IPR025669">
    <property type="entry name" value="AAA_dom"/>
</dbReference>
<evidence type="ECO:0000259" key="1">
    <source>
        <dbReference type="Pfam" id="PF13614"/>
    </source>
</evidence>
<protein>
    <submittedName>
        <fullName evidence="2">ParA family protein</fullName>
    </submittedName>
</protein>
<dbReference type="InterPro" id="IPR050678">
    <property type="entry name" value="DNA_Partitioning_ATPase"/>
</dbReference>
<dbReference type="Proteomes" id="UP001596492">
    <property type="component" value="Unassembled WGS sequence"/>
</dbReference>
<dbReference type="Pfam" id="PF13614">
    <property type="entry name" value="AAA_31"/>
    <property type="match status" value="1"/>
</dbReference>
<gene>
    <name evidence="2" type="ORF">ACFQS8_00205</name>
</gene>
<sequence>MTAIIAAIANLKGGVGKSTTTVMLADGLAYFYGLNVCVVDLDAQANSSQMLLTERGVQMAYEQGKGATHLLRGFIDGDPSHAADFIMPNAVTLEELRIAEENDERKGWISALPSHPHLRLQEMGLEENWYSKAGTPTSLSQKLAEHFKEGFDVLRNYYDVILIDCPPHLSPLSRAGLSLSDVFVMPTIADAVSTWGTKQFSDWVGANIAPDLAERNFVLITRFRNTSYAKQVASELQDIYLKGRWFGPKIPESVHVLNAMDRAAPDSYDTFRGKYGGVKGDVSRLAERFTDFLRQRAGHKWQKIRD</sequence>
<dbReference type="RefSeq" id="WP_382164578.1">
    <property type="nucleotide sequence ID" value="NZ_JBHTBR010000002.1"/>
</dbReference>
<dbReference type="PANTHER" id="PTHR13696">
    <property type="entry name" value="P-LOOP CONTAINING NUCLEOSIDE TRIPHOSPHATE HYDROLASE"/>
    <property type="match status" value="1"/>
</dbReference>
<reference evidence="3" key="1">
    <citation type="journal article" date="2019" name="Int. J. Syst. Evol. Microbiol.">
        <title>The Global Catalogue of Microorganisms (GCM) 10K type strain sequencing project: providing services to taxonomists for standard genome sequencing and annotation.</title>
        <authorList>
            <consortium name="The Broad Institute Genomics Platform"/>
            <consortium name="The Broad Institute Genome Sequencing Center for Infectious Disease"/>
            <person name="Wu L."/>
            <person name="Ma J."/>
        </authorList>
    </citation>
    <scope>NUCLEOTIDE SEQUENCE [LARGE SCALE GENOMIC DNA]</scope>
    <source>
        <strain evidence="3">CCUG 51308</strain>
    </source>
</reference>
<dbReference type="PANTHER" id="PTHR13696:SF52">
    <property type="entry name" value="PARA FAMILY PROTEIN CT_582"/>
    <property type="match status" value="1"/>
</dbReference>
<keyword evidence="3" id="KW-1185">Reference proteome</keyword>
<organism evidence="2 3">
    <name type="scientific">Hirschia litorea</name>
    <dbReference type="NCBI Taxonomy" id="1199156"/>
    <lineage>
        <taxon>Bacteria</taxon>
        <taxon>Pseudomonadati</taxon>
        <taxon>Pseudomonadota</taxon>
        <taxon>Alphaproteobacteria</taxon>
        <taxon>Hyphomonadales</taxon>
        <taxon>Hyphomonadaceae</taxon>
        <taxon>Hirschia</taxon>
    </lineage>
</organism>
<dbReference type="Gene3D" id="3.40.50.300">
    <property type="entry name" value="P-loop containing nucleotide triphosphate hydrolases"/>
    <property type="match status" value="1"/>
</dbReference>